<reference evidence="3 4" key="1">
    <citation type="submission" date="2016-10" db="EMBL/GenBank/DDBJ databases">
        <title>Draft genome sequence of Coniochaeta ligniaria NRRL30616, a lignocellulolytic fungus for bioabatement of inhibitors in plant biomass hydrolysates.</title>
        <authorList>
            <consortium name="DOE Joint Genome Institute"/>
            <person name="Jimenez D.J."/>
            <person name="Hector R.E."/>
            <person name="Riley R."/>
            <person name="Sun H."/>
            <person name="Grigoriev I.V."/>
            <person name="Van Elsas J.D."/>
            <person name="Nichols N.N."/>
        </authorList>
    </citation>
    <scope>NUCLEOTIDE SEQUENCE [LARGE SCALE GENOMIC DNA]</scope>
    <source>
        <strain evidence="3 4">NRRL 30616</strain>
    </source>
</reference>
<accession>A0A1J7JIX7</accession>
<organism evidence="3 4">
    <name type="scientific">Coniochaeta ligniaria NRRL 30616</name>
    <dbReference type="NCBI Taxonomy" id="1408157"/>
    <lineage>
        <taxon>Eukaryota</taxon>
        <taxon>Fungi</taxon>
        <taxon>Dikarya</taxon>
        <taxon>Ascomycota</taxon>
        <taxon>Pezizomycotina</taxon>
        <taxon>Sordariomycetes</taxon>
        <taxon>Sordariomycetidae</taxon>
        <taxon>Coniochaetales</taxon>
        <taxon>Coniochaetaceae</taxon>
        <taxon>Coniochaeta</taxon>
    </lineage>
</organism>
<feature type="domain" description="DUF6590" evidence="2">
    <location>
        <begin position="82"/>
        <end position="237"/>
    </location>
</feature>
<protein>
    <recommendedName>
        <fullName evidence="2">DUF6590 domain-containing protein</fullName>
    </recommendedName>
</protein>
<feature type="region of interest" description="Disordered" evidence="1">
    <location>
        <begin position="1"/>
        <end position="57"/>
    </location>
</feature>
<name>A0A1J7JIX7_9PEZI</name>
<dbReference type="OrthoDB" id="3559580at2759"/>
<gene>
    <name evidence="3" type="ORF">CONLIGDRAFT_344131</name>
</gene>
<dbReference type="EMBL" id="KV875097">
    <property type="protein sequence ID" value="OIW29760.1"/>
    <property type="molecule type" value="Genomic_DNA"/>
</dbReference>
<dbReference type="PANTHER" id="PTHR35391">
    <property type="entry name" value="C2H2-TYPE DOMAIN-CONTAINING PROTEIN-RELATED"/>
    <property type="match status" value="1"/>
</dbReference>
<dbReference type="InParanoid" id="A0A1J7JIX7"/>
<dbReference type="AlphaFoldDB" id="A0A1J7JIX7"/>
<dbReference type="Pfam" id="PF20233">
    <property type="entry name" value="DUF6590"/>
    <property type="match status" value="1"/>
</dbReference>
<keyword evidence="4" id="KW-1185">Reference proteome</keyword>
<dbReference type="STRING" id="1408157.A0A1J7JIX7"/>
<evidence type="ECO:0000256" key="1">
    <source>
        <dbReference type="SAM" id="MobiDB-lite"/>
    </source>
</evidence>
<evidence type="ECO:0000313" key="4">
    <source>
        <dbReference type="Proteomes" id="UP000182658"/>
    </source>
</evidence>
<feature type="compositionally biased region" description="Acidic residues" evidence="1">
    <location>
        <begin position="33"/>
        <end position="45"/>
    </location>
</feature>
<dbReference type="PANTHER" id="PTHR35391:SF5">
    <property type="entry name" value="DUF6590 DOMAIN-CONTAINING PROTEIN"/>
    <property type="match status" value="1"/>
</dbReference>
<proteinExistence type="predicted"/>
<dbReference type="Proteomes" id="UP000182658">
    <property type="component" value="Unassembled WGS sequence"/>
</dbReference>
<evidence type="ECO:0000313" key="3">
    <source>
        <dbReference type="EMBL" id="OIW29760.1"/>
    </source>
</evidence>
<evidence type="ECO:0000259" key="2">
    <source>
        <dbReference type="Pfam" id="PF20233"/>
    </source>
</evidence>
<sequence length="264" mass="30446">MAASRETAYAQPTSYDYPPGYSQPESSFNPQDADYEPIEEEEDDGTITPTRDNPGLVPDVVIRGTQGNYEAIDDRYRVEPSHKFQPGEVFKILWSEPQGQSRDNFPNRLDIETYTERLQLKNDWGERFYVGFRRFIVVANDEGHCTCVPILTYIRQGCKKKGVKPAKHGIIHELRTKPRPLDGEPPLGFRPIRLDIQATGEKLSRESRVNYSKLVTVEHNVKVFFIGNIQSDDFENIVRQAVDRCWQDKIHKRVKKGLRHVART</sequence>
<dbReference type="InterPro" id="IPR046497">
    <property type="entry name" value="DUF6590"/>
</dbReference>